<feature type="compositionally biased region" description="Polar residues" evidence="2">
    <location>
        <begin position="105"/>
        <end position="123"/>
    </location>
</feature>
<feature type="compositionally biased region" description="Pro residues" evidence="2">
    <location>
        <begin position="538"/>
        <end position="554"/>
    </location>
</feature>
<feature type="compositionally biased region" description="Low complexity" evidence="2">
    <location>
        <begin position="1020"/>
        <end position="1030"/>
    </location>
</feature>
<feature type="compositionally biased region" description="Gly residues" evidence="2">
    <location>
        <begin position="1223"/>
        <end position="1238"/>
    </location>
</feature>
<reference evidence="4" key="4">
    <citation type="journal article" date="2015" name="G3 (Bethesda)">
        <title>Genome sequences of three phytopathogenic species of the Magnaporthaceae family of fungi.</title>
        <authorList>
            <person name="Okagaki L.H."/>
            <person name="Nunes C.C."/>
            <person name="Sailsbery J."/>
            <person name="Clay B."/>
            <person name="Brown D."/>
            <person name="John T."/>
            <person name="Oh Y."/>
            <person name="Young N."/>
            <person name="Fitzgerald M."/>
            <person name="Haas B.J."/>
            <person name="Zeng Q."/>
            <person name="Young S."/>
            <person name="Adiconis X."/>
            <person name="Fan L."/>
            <person name="Levin J.Z."/>
            <person name="Mitchell T.K."/>
            <person name="Okubara P.A."/>
            <person name="Farman M.L."/>
            <person name="Kohn L.M."/>
            <person name="Birren B."/>
            <person name="Ma L.-J."/>
            <person name="Dean R.A."/>
        </authorList>
    </citation>
    <scope>NUCLEOTIDE SEQUENCE</scope>
    <source>
        <strain evidence="4">R3-111a-1</strain>
    </source>
</reference>
<evidence type="ECO:0000256" key="2">
    <source>
        <dbReference type="SAM" id="MobiDB-lite"/>
    </source>
</evidence>
<feature type="region of interest" description="Disordered" evidence="2">
    <location>
        <begin position="1182"/>
        <end position="1293"/>
    </location>
</feature>
<dbReference type="OrthoDB" id="5416983at2759"/>
<keyword evidence="1" id="KW-0175">Coiled coil</keyword>
<dbReference type="eggNOG" id="ENOG502RY1C">
    <property type="taxonomic scope" value="Eukaryota"/>
</dbReference>
<name>J3NNZ4_GAET3</name>
<feature type="compositionally biased region" description="Low complexity" evidence="2">
    <location>
        <begin position="1202"/>
        <end position="1222"/>
    </location>
</feature>
<feature type="compositionally biased region" description="Polar residues" evidence="2">
    <location>
        <begin position="1050"/>
        <end position="1064"/>
    </location>
</feature>
<feature type="compositionally biased region" description="Polar residues" evidence="2">
    <location>
        <begin position="1075"/>
        <end position="1101"/>
    </location>
</feature>
<feature type="compositionally biased region" description="Polar residues" evidence="2">
    <location>
        <begin position="500"/>
        <end position="512"/>
    </location>
</feature>
<evidence type="ECO:0000256" key="1">
    <source>
        <dbReference type="SAM" id="Coils"/>
    </source>
</evidence>
<protein>
    <submittedName>
        <fullName evidence="3 4">Uncharacterized protein</fullName>
    </submittedName>
</protein>
<feature type="compositionally biased region" description="Polar residues" evidence="2">
    <location>
        <begin position="743"/>
        <end position="764"/>
    </location>
</feature>
<proteinExistence type="predicted"/>
<feature type="compositionally biased region" description="Pro residues" evidence="2">
    <location>
        <begin position="789"/>
        <end position="798"/>
    </location>
</feature>
<feature type="compositionally biased region" description="Basic and acidic residues" evidence="2">
    <location>
        <begin position="886"/>
        <end position="898"/>
    </location>
</feature>
<feature type="compositionally biased region" description="Polar residues" evidence="2">
    <location>
        <begin position="64"/>
        <end position="74"/>
    </location>
</feature>
<dbReference type="VEuPathDB" id="FungiDB:GGTG_03000"/>
<dbReference type="EnsemblFungi" id="EJT77897">
    <property type="protein sequence ID" value="EJT77897"/>
    <property type="gene ID" value="GGTG_03000"/>
</dbReference>
<dbReference type="HOGENOM" id="CLU_002517_0_0_1"/>
<feature type="compositionally biased region" description="Basic and acidic residues" evidence="2">
    <location>
        <begin position="1065"/>
        <end position="1074"/>
    </location>
</feature>
<feature type="compositionally biased region" description="Polar residues" evidence="2">
    <location>
        <begin position="953"/>
        <end position="964"/>
    </location>
</feature>
<feature type="compositionally biased region" description="Low complexity" evidence="2">
    <location>
        <begin position="294"/>
        <end position="327"/>
    </location>
</feature>
<gene>
    <name evidence="4" type="primary">20343458</name>
    <name evidence="3" type="ORF">GGTG_03000</name>
</gene>
<evidence type="ECO:0000313" key="3">
    <source>
        <dbReference type="EMBL" id="EJT77897.1"/>
    </source>
</evidence>
<feature type="compositionally biased region" description="Pro residues" evidence="2">
    <location>
        <begin position="261"/>
        <end position="272"/>
    </location>
</feature>
<reference evidence="4" key="5">
    <citation type="submission" date="2018-04" db="UniProtKB">
        <authorList>
            <consortium name="EnsemblFungi"/>
        </authorList>
    </citation>
    <scope>IDENTIFICATION</scope>
    <source>
        <strain evidence="4">R3-111a-1</strain>
    </source>
</reference>
<sequence length="1293" mass="135630">MMAAEASLSNPVDAATTSTEPIITISADSQDVDSSQPRVNGAASSDEIGGKHLSDIVDDLVNSAEVSVSGGSDTEASKPDGTTSKDGDKAYSRTSSAIKKPATFKSVSVNRTFLGSKTPTAAGSISKPLDKPSSTSSLSAQQSASGASSVARPRLVAKLGVSRDGSKGPGGVGKAAGAPDASAVWNKNRPPPPPEPKKFTDEELKKYGIHMTDRLAPGNDAAGQNNWADIDDDDEDWVPGEIQWNDGTKVTIPQVDEPQESPKPAPAIPAPTPTMTMTAPLKDKVVLDKPKSPAPSASPSTKPAIGVLGSGKGLVLKGAPEKPTLVARPPPPPAPIKSPWATLPPVEKAPLDNAPPHGLGRPPVRDGPPMKSMTPPPAKEIAADDFSRSGGPVSHNRELFDSRSGRYEPVAERRGVPRNDVYQRHPASVLQRPSHVEGPAEPSAAFQTNRPGPPEPPYGRRRGSSNVSGGSGTYMQRLNKPHDQMMPPPDLANVRRGSLASDSPVSPRNFSPSGPRYGPHGASWHARTSPHISNAVPHPGPGPHDPAMLPPPNQLPQRPLEDEFELQKKLMAEKLQLARQRKAEEEAKAEAEKQKRIAARLAALGPAPESRSAKQAAAREVAASTTAAPPAPSSSQNPPSQAPGQDPAQATLQDGKPAESKVISTRPTGSDDGANASADPPSNGPRRLPANENPRSAHPLASGDGRPSTTQDGKQPSWQSSSTTQHESRQTEPRFSWGPPPGQTSTRNPWATSNSNRTLGNGTFVSDLGRVPETLPPHLHQMPIATAPGPGPIGPPGPVKQQLPLHPKPIAPPKVASLPTDRRSAASDDDVRSQWVKAAMATDEKMTSEARDRFAQQKSDLDARGVKIEDARPTFRDQWKPVQLDNDGRRVESKDRVSVVHGSTWRPPPAEDRPDAKASTGPVPPSSGKAISAATSLQTRGSRFFPSKDSRADGTTNAETAQRGSPSPPPPDMDGHPAFDGDATNPHVALPPSRPVVRLPPSTAAHRSAASAVPPPSAAPPNANSGPPFSWATPKPFQENLASPTHARGNPTSSVQRPTSSWQTKIHDLLHDTKSSPARTAVDSTSRGAMDSSASHNQATVSLPGFSGSVAVDRGSPTSKDMAEECFEEQEMGSLPPVRLPASAPDAAWHPAVAPGRNYPRKINATTVEATEDPQPNFAFVMMPGWPKSKRVNLPNSMRSYSNPVRPSRGPRNPGPRQNSGVSRGGPGGVGGGAGGNGPRPRDASMTSYTTDGGSIPPSSSGHGAHATPTGRGRGGFRRSADWGRRAPTPVQT</sequence>
<accession>J3NNZ4</accession>
<dbReference type="STRING" id="644352.J3NNZ4"/>
<keyword evidence="5" id="KW-1185">Reference proteome</keyword>
<feature type="compositionally biased region" description="Low complexity" evidence="2">
    <location>
        <begin position="995"/>
        <end position="1012"/>
    </location>
</feature>
<evidence type="ECO:0000313" key="4">
    <source>
        <dbReference type="EnsemblFungi" id="EJT77897"/>
    </source>
</evidence>
<feature type="compositionally biased region" description="Low complexity" evidence="2">
    <location>
        <begin position="133"/>
        <end position="151"/>
    </location>
</feature>
<feature type="compositionally biased region" description="Low complexity" evidence="2">
    <location>
        <begin position="616"/>
        <end position="643"/>
    </location>
</feature>
<feature type="compositionally biased region" description="Low complexity" evidence="2">
    <location>
        <begin position="1253"/>
        <end position="1264"/>
    </location>
</feature>
<reference evidence="3" key="3">
    <citation type="submission" date="2010-09" db="EMBL/GenBank/DDBJ databases">
        <title>Annotation of Gaeumannomyces graminis var. tritici R3-111a-1.</title>
        <authorList>
            <consortium name="The Broad Institute Genome Sequencing Platform"/>
            <person name="Ma L.-J."/>
            <person name="Dead R."/>
            <person name="Young S.K."/>
            <person name="Zeng Q."/>
            <person name="Gargeya S."/>
            <person name="Fitzgerald M."/>
            <person name="Haas B."/>
            <person name="Abouelleil A."/>
            <person name="Alvarado L."/>
            <person name="Arachchi H.M."/>
            <person name="Berlin A."/>
            <person name="Brown A."/>
            <person name="Chapman S.B."/>
            <person name="Chen Z."/>
            <person name="Dunbar C."/>
            <person name="Freedman E."/>
            <person name="Gearin G."/>
            <person name="Gellesch M."/>
            <person name="Goldberg J."/>
            <person name="Griggs A."/>
            <person name="Gujja S."/>
            <person name="Heiman D."/>
            <person name="Howarth C."/>
            <person name="Larson L."/>
            <person name="Lui A."/>
            <person name="MacDonald P.J.P."/>
            <person name="Mehta T."/>
            <person name="Montmayeur A."/>
            <person name="Murphy C."/>
            <person name="Neiman D."/>
            <person name="Pearson M."/>
            <person name="Priest M."/>
            <person name="Roberts A."/>
            <person name="Saif S."/>
            <person name="Shea T."/>
            <person name="Shenoy N."/>
            <person name="Sisk P."/>
            <person name="Stolte C."/>
            <person name="Sykes S."/>
            <person name="Yandava C."/>
            <person name="Wortman J."/>
            <person name="Nusbaum C."/>
            <person name="Birren B."/>
        </authorList>
    </citation>
    <scope>NUCLEOTIDE SEQUENCE</scope>
    <source>
        <strain evidence="3">R3-111a-1</strain>
    </source>
</reference>
<organism evidence="3">
    <name type="scientific">Gaeumannomyces tritici (strain R3-111a-1)</name>
    <name type="common">Wheat and barley take-all root rot fungus</name>
    <name type="synonym">Gaeumannomyces graminis var. tritici</name>
    <dbReference type="NCBI Taxonomy" id="644352"/>
    <lineage>
        <taxon>Eukaryota</taxon>
        <taxon>Fungi</taxon>
        <taxon>Dikarya</taxon>
        <taxon>Ascomycota</taxon>
        <taxon>Pezizomycotina</taxon>
        <taxon>Sordariomycetes</taxon>
        <taxon>Sordariomycetidae</taxon>
        <taxon>Magnaporthales</taxon>
        <taxon>Magnaporthaceae</taxon>
        <taxon>Gaeumannomyces</taxon>
    </lineage>
</organism>
<feature type="compositionally biased region" description="Basic and acidic residues" evidence="2">
    <location>
        <begin position="820"/>
        <end position="832"/>
    </location>
</feature>
<feature type="compositionally biased region" description="Basic and acidic residues" evidence="2">
    <location>
        <begin position="75"/>
        <end position="91"/>
    </location>
</feature>
<dbReference type="EMBL" id="GL385396">
    <property type="protein sequence ID" value="EJT77897.1"/>
    <property type="molecule type" value="Genomic_DNA"/>
</dbReference>
<evidence type="ECO:0000313" key="5">
    <source>
        <dbReference type="Proteomes" id="UP000006039"/>
    </source>
</evidence>
<feature type="compositionally biased region" description="Basic and acidic residues" evidence="2">
    <location>
        <begin position="395"/>
        <end position="423"/>
    </location>
</feature>
<feature type="compositionally biased region" description="Polar residues" evidence="2">
    <location>
        <begin position="7"/>
        <end position="38"/>
    </location>
</feature>
<reference evidence="3" key="2">
    <citation type="submission" date="2010-07" db="EMBL/GenBank/DDBJ databases">
        <authorList>
            <consortium name="The Broad Institute Genome Sequencing Platform"/>
            <consortium name="Broad Institute Genome Sequencing Center for Infectious Disease"/>
            <person name="Ma L.-J."/>
            <person name="Dead R."/>
            <person name="Young S."/>
            <person name="Zeng Q."/>
            <person name="Koehrsen M."/>
            <person name="Alvarado L."/>
            <person name="Berlin A."/>
            <person name="Chapman S.B."/>
            <person name="Chen Z."/>
            <person name="Freedman E."/>
            <person name="Gellesch M."/>
            <person name="Goldberg J."/>
            <person name="Griggs A."/>
            <person name="Gujja S."/>
            <person name="Heilman E.R."/>
            <person name="Heiman D."/>
            <person name="Hepburn T."/>
            <person name="Howarth C."/>
            <person name="Jen D."/>
            <person name="Larson L."/>
            <person name="Mehta T."/>
            <person name="Neiman D."/>
            <person name="Pearson M."/>
            <person name="Roberts A."/>
            <person name="Saif S."/>
            <person name="Shea T."/>
            <person name="Shenoy N."/>
            <person name="Sisk P."/>
            <person name="Stolte C."/>
            <person name="Sykes S."/>
            <person name="Walk T."/>
            <person name="White J."/>
            <person name="Yandava C."/>
            <person name="Haas B."/>
            <person name="Nusbaum C."/>
            <person name="Birren B."/>
        </authorList>
    </citation>
    <scope>NUCLEOTIDE SEQUENCE</scope>
    <source>
        <strain evidence="3">R3-111a-1</strain>
    </source>
</reference>
<dbReference type="Proteomes" id="UP000006039">
    <property type="component" value="Unassembled WGS sequence"/>
</dbReference>
<feature type="region of interest" description="Disordered" evidence="2">
    <location>
        <begin position="1"/>
        <end position="241"/>
    </location>
</feature>
<feature type="coiled-coil region" evidence="1">
    <location>
        <begin position="568"/>
        <end position="601"/>
    </location>
</feature>
<feature type="region of interest" description="Disordered" evidence="2">
    <location>
        <begin position="603"/>
        <end position="1143"/>
    </location>
</feature>
<dbReference type="RefSeq" id="XP_009219042.1">
    <property type="nucleotide sequence ID" value="XM_009220778.1"/>
</dbReference>
<feature type="compositionally biased region" description="Basic and acidic residues" evidence="2">
    <location>
        <begin position="195"/>
        <end position="206"/>
    </location>
</feature>
<reference evidence="5" key="1">
    <citation type="submission" date="2010-07" db="EMBL/GenBank/DDBJ databases">
        <title>The genome sequence of Gaeumannomyces graminis var. tritici strain R3-111a-1.</title>
        <authorList>
            <consortium name="The Broad Institute Genome Sequencing Platform"/>
            <person name="Ma L.-J."/>
            <person name="Dead R."/>
            <person name="Young S."/>
            <person name="Zeng Q."/>
            <person name="Koehrsen M."/>
            <person name="Alvarado L."/>
            <person name="Berlin A."/>
            <person name="Chapman S.B."/>
            <person name="Chen Z."/>
            <person name="Freedman E."/>
            <person name="Gellesch M."/>
            <person name="Goldberg J."/>
            <person name="Griggs A."/>
            <person name="Gujja S."/>
            <person name="Heilman E.R."/>
            <person name="Heiman D."/>
            <person name="Hepburn T."/>
            <person name="Howarth C."/>
            <person name="Jen D."/>
            <person name="Larson L."/>
            <person name="Mehta T."/>
            <person name="Neiman D."/>
            <person name="Pearson M."/>
            <person name="Roberts A."/>
            <person name="Saif S."/>
            <person name="Shea T."/>
            <person name="Shenoy N."/>
            <person name="Sisk P."/>
            <person name="Stolte C."/>
            <person name="Sykes S."/>
            <person name="Walk T."/>
            <person name="White J."/>
            <person name="Yandava C."/>
            <person name="Haas B."/>
            <person name="Nusbaum C."/>
            <person name="Birren B."/>
        </authorList>
    </citation>
    <scope>NUCLEOTIDE SEQUENCE [LARGE SCALE GENOMIC DNA]</scope>
    <source>
        <strain evidence="5">R3-111a-1</strain>
    </source>
</reference>
<feature type="compositionally biased region" description="Basic and acidic residues" evidence="2">
    <location>
        <begin position="281"/>
        <end position="291"/>
    </location>
</feature>
<feature type="compositionally biased region" description="Acidic residues" evidence="2">
    <location>
        <begin position="229"/>
        <end position="238"/>
    </location>
</feature>
<feature type="compositionally biased region" description="Basic and acidic residues" evidence="2">
    <location>
        <begin position="842"/>
        <end position="879"/>
    </location>
</feature>
<feature type="compositionally biased region" description="Polar residues" evidence="2">
    <location>
        <begin position="707"/>
        <end position="725"/>
    </location>
</feature>
<dbReference type="GeneID" id="20343458"/>
<feature type="region of interest" description="Disordered" evidence="2">
    <location>
        <begin position="253"/>
        <end position="564"/>
    </location>
</feature>